<keyword evidence="2" id="KW-0067">ATP-binding</keyword>
<protein>
    <recommendedName>
        <fullName evidence="2">Lipid II isoglutaminyl synthase (glutamine-hydrolyzing) subunit MurT</fullName>
        <ecNumber evidence="2">6.3.5.13</ecNumber>
    </recommendedName>
</protein>
<dbReference type="SUPFAM" id="SSF53623">
    <property type="entry name" value="MurD-like peptide ligases, catalytic domain"/>
    <property type="match status" value="1"/>
</dbReference>
<feature type="domain" description="Mur ligase central" evidence="3">
    <location>
        <begin position="54"/>
        <end position="171"/>
    </location>
</feature>
<dbReference type="AlphaFoldDB" id="A0AAF0YH07"/>
<dbReference type="HAMAP" id="MF_02214">
    <property type="entry name" value="Lipid_II_synth_MurT"/>
    <property type="match status" value="1"/>
</dbReference>
<organism evidence="5 6">
    <name type="scientific">Nosocomiicoccus massiliensis</name>
    <dbReference type="NCBI Taxonomy" id="1232430"/>
    <lineage>
        <taxon>Bacteria</taxon>
        <taxon>Bacillati</taxon>
        <taxon>Bacillota</taxon>
        <taxon>Bacilli</taxon>
        <taxon>Bacillales</taxon>
        <taxon>Staphylococcaceae</taxon>
        <taxon>Nosocomiicoccus</taxon>
    </lineage>
</organism>
<comment type="pathway">
    <text evidence="1 2">Cell wall biogenesis; peptidoglycan biosynthesis.</text>
</comment>
<comment type="caution">
    <text evidence="2">Lacks conserved residue(s) required for the propagation of feature annotation.</text>
</comment>
<evidence type="ECO:0000256" key="1">
    <source>
        <dbReference type="ARBA" id="ARBA00004752"/>
    </source>
</evidence>
<evidence type="ECO:0000313" key="6">
    <source>
        <dbReference type="Proteomes" id="UP000243626"/>
    </source>
</evidence>
<comment type="subunit">
    <text evidence="2">Forms a heterodimer with GatD.</text>
</comment>
<keyword evidence="2" id="KW-0961">Cell wall biogenesis/degradation</keyword>
<evidence type="ECO:0000259" key="4">
    <source>
        <dbReference type="Pfam" id="PF08353"/>
    </source>
</evidence>
<evidence type="ECO:0000259" key="3">
    <source>
        <dbReference type="Pfam" id="PF08245"/>
    </source>
</evidence>
<comment type="catalytic activity">
    <reaction evidence="2">
        <text>beta-D-GlcNAc-(1-&gt;4)-Mur2Ac(oyl-L-Ala-gamma-D-O-P-Glu-L-Lys-D-Ala-D-Ala)-di-trans,octa-cis-undecaprenyl diphosphate + NH4(+) = beta-D-GlcNAc-(1-&gt;4)-Mur2Ac(oyl-L-Ala-D-isoglutaminyl-L-Lys-D-Ala-D-Ala)-di-trans,octa-cis-undecaprenyl diphosphate + phosphate + H(+)</text>
        <dbReference type="Rhea" id="RHEA:57932"/>
        <dbReference type="ChEBI" id="CHEBI:15378"/>
        <dbReference type="ChEBI" id="CHEBI:28938"/>
        <dbReference type="ChEBI" id="CHEBI:43474"/>
        <dbReference type="ChEBI" id="CHEBI:62233"/>
        <dbReference type="ChEBI" id="CHEBI:143132"/>
    </reaction>
</comment>
<dbReference type="InterPro" id="IPR013221">
    <property type="entry name" value="Mur_ligase_cen"/>
</dbReference>
<dbReference type="EMBL" id="CP136964">
    <property type="protein sequence ID" value="WOS95568.1"/>
    <property type="molecule type" value="Genomic_DNA"/>
</dbReference>
<comment type="catalytic activity">
    <reaction evidence="2">
        <text>beta-D-GlcNAc-(1-&gt;4)-Mur2Ac(oyl-L-Ala-gamma-D-Glu-L-Lys-D-Ala-D-Ala)-di-trans,octa-cis-undecaprenyl diphosphate + ATP = beta-D-GlcNAc-(1-&gt;4)-Mur2Ac(oyl-L-Ala-gamma-D-O-P-Glu-L-Lys-D-Ala-D-Ala)-di-trans,octa-cis-undecaprenyl diphosphate + ADP</text>
        <dbReference type="Rhea" id="RHEA:59488"/>
        <dbReference type="ChEBI" id="CHEBI:30616"/>
        <dbReference type="ChEBI" id="CHEBI:60033"/>
        <dbReference type="ChEBI" id="CHEBI:143132"/>
        <dbReference type="ChEBI" id="CHEBI:456216"/>
    </reaction>
</comment>
<dbReference type="Gene3D" id="3.40.1190.10">
    <property type="entry name" value="Mur-like, catalytic domain"/>
    <property type="match status" value="1"/>
</dbReference>
<dbReference type="GO" id="GO:0008360">
    <property type="term" value="P:regulation of cell shape"/>
    <property type="evidence" value="ECO:0007669"/>
    <property type="project" value="UniProtKB-KW"/>
</dbReference>
<dbReference type="PANTHER" id="PTHR23135:SF7">
    <property type="entry name" value="LIPID II ISOGLUTAMINYL SYNTHASE (GLUTAMINE-HYDROLYZING) SUBUNIT MURT"/>
    <property type="match status" value="1"/>
</dbReference>
<dbReference type="Proteomes" id="UP000243626">
    <property type="component" value="Chromosome"/>
</dbReference>
<dbReference type="RefSeq" id="WP_102167588.1">
    <property type="nucleotide sequence ID" value="NZ_CP136964.1"/>
</dbReference>
<dbReference type="GO" id="GO:0009252">
    <property type="term" value="P:peptidoglycan biosynthetic process"/>
    <property type="evidence" value="ECO:0007669"/>
    <property type="project" value="UniProtKB-UniRule"/>
</dbReference>
<dbReference type="GO" id="GO:0046872">
    <property type="term" value="F:metal ion binding"/>
    <property type="evidence" value="ECO:0007669"/>
    <property type="project" value="UniProtKB-KW"/>
</dbReference>
<dbReference type="Pfam" id="PF08353">
    <property type="entry name" value="MurT_C"/>
    <property type="match status" value="1"/>
</dbReference>
<gene>
    <name evidence="2" type="primary">murT</name>
    <name evidence="5" type="ORF">CJ229_005555</name>
</gene>
<keyword evidence="6" id="KW-1185">Reference proteome</keyword>
<feature type="active site" evidence="2">
    <location>
        <position position="350"/>
    </location>
</feature>
<dbReference type="KEGG" id="nmy:CJ229_005555"/>
<dbReference type="GO" id="GO:0140282">
    <property type="term" value="F:carbon-nitrogen ligase activity on lipid II"/>
    <property type="evidence" value="ECO:0007669"/>
    <property type="project" value="UniProtKB-UniRule"/>
</dbReference>
<keyword evidence="2 5" id="KW-0436">Ligase</keyword>
<comment type="similarity">
    <text evidence="2">Belongs to the MurCDEF family. MurT subfamily.</text>
</comment>
<dbReference type="GO" id="GO:0071555">
    <property type="term" value="P:cell wall organization"/>
    <property type="evidence" value="ECO:0007669"/>
    <property type="project" value="UniProtKB-KW"/>
</dbReference>
<dbReference type="InterPro" id="IPR036565">
    <property type="entry name" value="Mur-like_cat_sf"/>
</dbReference>
<evidence type="ECO:0000313" key="5">
    <source>
        <dbReference type="EMBL" id="WOS95568.1"/>
    </source>
</evidence>
<evidence type="ECO:0000256" key="2">
    <source>
        <dbReference type="HAMAP-Rule" id="MF_02214"/>
    </source>
</evidence>
<keyword evidence="2" id="KW-0133">Cell shape</keyword>
<accession>A0AAF0YH07</accession>
<dbReference type="PANTHER" id="PTHR23135">
    <property type="entry name" value="MUR LIGASE FAMILY MEMBER"/>
    <property type="match status" value="1"/>
</dbReference>
<comment type="function">
    <text evidence="2">The lipid II isoglutaminyl synthase complex catalyzes the formation of alpha-D-isoglutamine in the cell wall lipid II stem peptide. The MurT subunit catalyzes the ATP-dependent amidation of D-glutamate residue of lipid II, converting it to an isoglutamine residue.</text>
</comment>
<name>A0AAF0YH07_9STAP</name>
<dbReference type="EC" id="6.3.5.13" evidence="2"/>
<dbReference type="InterPro" id="IPR013564">
    <property type="entry name" value="MurT_C"/>
</dbReference>
<dbReference type="GO" id="GO:0005524">
    <property type="term" value="F:ATP binding"/>
    <property type="evidence" value="ECO:0007669"/>
    <property type="project" value="UniProtKB-UniRule"/>
</dbReference>
<reference evidence="6" key="1">
    <citation type="submission" date="2017-09" db="EMBL/GenBank/DDBJ databases">
        <title>Bacterial strain isolated from the female urinary microbiota.</title>
        <authorList>
            <person name="Thomas-White K."/>
            <person name="Kumar N."/>
            <person name="Forster S."/>
            <person name="Putonti C."/>
            <person name="Lawley T."/>
            <person name="Wolfe A.J."/>
        </authorList>
    </citation>
    <scope>NUCLEOTIDE SEQUENCE [LARGE SCALE GENOMIC DNA]</scope>
    <source>
        <strain evidence="6">UMB0959</strain>
    </source>
</reference>
<feature type="domain" description="Lipid II isoglutaminyl synthase (glutamine-hydrolyzing) subunit MurT C-terminal" evidence="4">
    <location>
        <begin position="315"/>
        <end position="424"/>
    </location>
</feature>
<keyword evidence="2" id="KW-0547">Nucleotide-binding</keyword>
<dbReference type="Pfam" id="PF08245">
    <property type="entry name" value="Mur_ligase_M"/>
    <property type="match status" value="1"/>
</dbReference>
<comment type="catalytic activity">
    <reaction evidence="2">
        <text>beta-D-GlcNAc-(1-&gt;4)-Mur2Ac(oyl-L-Ala-gamma-D-Glu-L-Lys-D-Ala-D-Ala)-di-trans,octa-cis-undecaprenyl diphosphate + L-glutamine + ATP + H2O = beta-D-GlcNAc-(1-&gt;4)-Mur2Ac(oyl-L-Ala-D-isoglutaminyl-L-Lys-D-Ala-D-Ala)-di-trans,octa-cis-undecaprenyl diphosphate + L-glutamate + ADP + phosphate + H(+)</text>
        <dbReference type="Rhea" id="RHEA:57928"/>
        <dbReference type="ChEBI" id="CHEBI:15377"/>
        <dbReference type="ChEBI" id="CHEBI:15378"/>
        <dbReference type="ChEBI" id="CHEBI:29985"/>
        <dbReference type="ChEBI" id="CHEBI:30616"/>
        <dbReference type="ChEBI" id="CHEBI:43474"/>
        <dbReference type="ChEBI" id="CHEBI:58359"/>
        <dbReference type="ChEBI" id="CHEBI:60033"/>
        <dbReference type="ChEBI" id="CHEBI:62233"/>
        <dbReference type="ChEBI" id="CHEBI:456216"/>
        <dbReference type="EC" id="6.3.5.13"/>
    </reaction>
</comment>
<proteinExistence type="inferred from homology"/>
<dbReference type="GO" id="GO:0016881">
    <property type="term" value="F:acid-amino acid ligase activity"/>
    <property type="evidence" value="ECO:0007669"/>
    <property type="project" value="InterPro"/>
</dbReference>
<dbReference type="InterPro" id="IPR043703">
    <property type="entry name" value="Lipid_II_synth_MurT"/>
</dbReference>
<sequence length="437" mass="48900">MSIRTTFALLTGRITKRLLTTFTGGGSSLPGKIALKISPNIIKDISQHYDVIIITGTNGKTLTTRLITNIFKKKYNTIVSNIQGSNMVQGIAGAFIEHKNRTDEKKFAILEVDEGTLNKVVEDLNPKYIIHTNLFLDQADRYGDVTKTYELLVNAAKKVPDAILLQNGDLPLFNTVELPNERKFFGVDTPVHPPKSQHHCPKCGGTLSYKTYTYSGQGNYYCKSGNFKRPILDYKVTDIIKLSEESSTFRMDDATFKIPVAGLYNIYNALAAYSVAKEYDINNEDIKAALLETERVFGRQERINIYGHTATLNVVKNPVGLNQVLTLIEAVEEPMTLVALLNNRPADGVDVSWLRDGNFESLLSQNITTIKTGGISKEVMTERLVEAGFNPHIIKKYDNLEKIVEDLKHASTDNIQIIASYTAMLEFRKVLKDKKII</sequence>
<keyword evidence="2" id="KW-0479">Metal-binding</keyword>
<keyword evidence="2" id="KW-0573">Peptidoglycan synthesis</keyword>